<organism evidence="5 6">
    <name type="scientific">Aromatoleum petrolei</name>
    <dbReference type="NCBI Taxonomy" id="76116"/>
    <lineage>
        <taxon>Bacteria</taxon>
        <taxon>Pseudomonadati</taxon>
        <taxon>Pseudomonadota</taxon>
        <taxon>Betaproteobacteria</taxon>
        <taxon>Rhodocyclales</taxon>
        <taxon>Rhodocyclaceae</taxon>
        <taxon>Aromatoleum</taxon>
    </lineage>
</organism>
<dbReference type="PROSITE" id="PS50005">
    <property type="entry name" value="TPR"/>
    <property type="match status" value="1"/>
</dbReference>
<feature type="region of interest" description="Disordered" evidence="2">
    <location>
        <begin position="439"/>
        <end position="517"/>
    </location>
</feature>
<dbReference type="EMBL" id="WTVR01000013">
    <property type="protein sequence ID" value="NMF88453.1"/>
    <property type="molecule type" value="Genomic_DNA"/>
</dbReference>
<keyword evidence="3" id="KW-1133">Transmembrane helix</keyword>
<evidence type="ECO:0000256" key="3">
    <source>
        <dbReference type="SAM" id="Phobius"/>
    </source>
</evidence>
<keyword evidence="3" id="KW-0812">Transmembrane</keyword>
<dbReference type="PROSITE" id="PS50293">
    <property type="entry name" value="TPR_REGION"/>
    <property type="match status" value="1"/>
</dbReference>
<evidence type="ECO:0000256" key="2">
    <source>
        <dbReference type="SAM" id="MobiDB-lite"/>
    </source>
</evidence>
<dbReference type="InterPro" id="IPR036465">
    <property type="entry name" value="vWFA_dom_sf"/>
</dbReference>
<dbReference type="SMART" id="SM00028">
    <property type="entry name" value="TPR"/>
    <property type="match status" value="1"/>
</dbReference>
<keyword evidence="1" id="KW-0802">TPR repeat</keyword>
<comment type="caution">
    <text evidence="5">The sequence shown here is derived from an EMBL/GenBank/DDBJ whole genome shotgun (WGS) entry which is preliminary data.</text>
</comment>
<sequence length="517" mass="55548">MNSASDVAIGLADFTLLRPWWLLALLPCWALAWLPARKPRGPFGNWADVVDAPLLPHVVVPARTARGSVVRMLSALGLTLAIIALAGPALQGRSGIALRSDAMRVLVADLSPALDGARDTAPLVEALQIKLLDLLSRMPAGQTALIAYADEPYLVAPPTTDTATLRMFVTELAPDVLPVAGDRPERALQMAAHLLATSGTATRDVLWLHAGSETAAPAVQTVAALRAEGIRVSLLRLSTDGITRGALHDAIVASGGLDLARRTDDGDVTSLVAHLEPTSALRAGAAATRATPRELGPWLLVMLLPLAALAFRRGIFVLLATVLLLPPPAANARDFADWWLRPDQRAMEALNGGSAETAARQFADARWKAVAHYSVGKYAEAAALLEPFDDADSLYNRGNALARLQRLDEALQAYDAALQRRPEDPDILHNRELVRELMKRPPPSGQANPPAPGRNVPAAASPPPPAPTTNSDTHEQEAERLAQQWLRRVPDEPAGLLRRKLELEHRRRQSGEVALPW</sequence>
<dbReference type="Pfam" id="PF00515">
    <property type="entry name" value="TPR_1"/>
    <property type="match status" value="1"/>
</dbReference>
<feature type="compositionally biased region" description="Pro residues" evidence="2">
    <location>
        <begin position="440"/>
        <end position="452"/>
    </location>
</feature>
<evidence type="ECO:0000256" key="1">
    <source>
        <dbReference type="PROSITE-ProRule" id="PRU00339"/>
    </source>
</evidence>
<proteinExistence type="predicted"/>
<feature type="transmembrane region" description="Helical" evidence="3">
    <location>
        <begin position="72"/>
        <end position="90"/>
    </location>
</feature>
<reference evidence="5 6" key="1">
    <citation type="submission" date="2019-12" db="EMBL/GenBank/DDBJ databases">
        <title>Comparative genomics gives insights into the taxonomy of the Azoarcus-Aromatoleum group and reveals separate origins of nif in the plant-associated Azoarcus and non-plant-associated Aromatoleum sub-groups.</title>
        <authorList>
            <person name="Lafos M."/>
            <person name="Maluk M."/>
            <person name="Batista M."/>
            <person name="Junghare M."/>
            <person name="Carmona M."/>
            <person name="Faoro H."/>
            <person name="Cruz L.M."/>
            <person name="Battistoni F."/>
            <person name="De Souza E."/>
            <person name="Pedrosa F."/>
            <person name="Chen W.-M."/>
            <person name="Poole P.S."/>
            <person name="Dixon R.A."/>
            <person name="James E.K."/>
        </authorList>
    </citation>
    <scope>NUCLEOTIDE SEQUENCE [LARGE SCALE GENOMIC DNA]</scope>
    <source>
        <strain evidence="5 6">ToN1</strain>
    </source>
</reference>
<feature type="repeat" description="TPR" evidence="1">
    <location>
        <begin position="391"/>
        <end position="424"/>
    </location>
</feature>
<evidence type="ECO:0000259" key="4">
    <source>
        <dbReference type="Pfam" id="PF13519"/>
    </source>
</evidence>
<evidence type="ECO:0000313" key="5">
    <source>
        <dbReference type="EMBL" id="NMF88453.1"/>
    </source>
</evidence>
<dbReference type="Proteomes" id="UP000652074">
    <property type="component" value="Unassembled WGS sequence"/>
</dbReference>
<dbReference type="Gene3D" id="3.40.50.410">
    <property type="entry name" value="von Willebrand factor, type A domain"/>
    <property type="match status" value="1"/>
</dbReference>
<dbReference type="SUPFAM" id="SSF53300">
    <property type="entry name" value="vWA-like"/>
    <property type="match status" value="1"/>
</dbReference>
<dbReference type="SUPFAM" id="SSF48452">
    <property type="entry name" value="TPR-like"/>
    <property type="match status" value="1"/>
</dbReference>
<protein>
    <submittedName>
        <fullName evidence="5">VWA domain-containing protein</fullName>
    </submittedName>
</protein>
<feature type="domain" description="VWFA" evidence="4">
    <location>
        <begin position="105"/>
        <end position="208"/>
    </location>
</feature>
<dbReference type="RefSeq" id="WP_169205877.1">
    <property type="nucleotide sequence ID" value="NZ_CP059560.1"/>
</dbReference>
<accession>A0ABX1MP95</accession>
<keyword evidence="3" id="KW-0472">Membrane</keyword>
<dbReference type="Gene3D" id="1.25.40.10">
    <property type="entry name" value="Tetratricopeptide repeat domain"/>
    <property type="match status" value="1"/>
</dbReference>
<keyword evidence="6" id="KW-1185">Reference proteome</keyword>
<feature type="transmembrane region" description="Helical" evidence="3">
    <location>
        <begin position="20"/>
        <end position="36"/>
    </location>
</feature>
<dbReference type="InterPro" id="IPR002035">
    <property type="entry name" value="VWF_A"/>
</dbReference>
<dbReference type="Pfam" id="PF13519">
    <property type="entry name" value="VWA_2"/>
    <property type="match status" value="1"/>
</dbReference>
<evidence type="ECO:0000313" key="6">
    <source>
        <dbReference type="Proteomes" id="UP000652074"/>
    </source>
</evidence>
<dbReference type="InterPro" id="IPR019734">
    <property type="entry name" value="TPR_rpt"/>
</dbReference>
<name>A0ABX1MP95_9RHOO</name>
<dbReference type="InterPro" id="IPR011990">
    <property type="entry name" value="TPR-like_helical_dom_sf"/>
</dbReference>
<gene>
    <name evidence="5" type="ORF">GPA26_08140</name>
</gene>